<sequence>MVGPTLLTGRRPLLLSLPFRDNRCPLFWPPLPQRTRGGDVARHSTPVISLGSAALAGVSRVSTTKNLATVFMRSFPRNLPLSASSAAVLLLPPPSPRRRSSA</sequence>
<proteinExistence type="predicted"/>
<evidence type="ECO:0000313" key="2">
    <source>
        <dbReference type="Proteomes" id="UP001189429"/>
    </source>
</evidence>
<organism evidence="1 2">
    <name type="scientific">Prorocentrum cordatum</name>
    <dbReference type="NCBI Taxonomy" id="2364126"/>
    <lineage>
        <taxon>Eukaryota</taxon>
        <taxon>Sar</taxon>
        <taxon>Alveolata</taxon>
        <taxon>Dinophyceae</taxon>
        <taxon>Prorocentrales</taxon>
        <taxon>Prorocentraceae</taxon>
        <taxon>Prorocentrum</taxon>
    </lineage>
</organism>
<gene>
    <name evidence="1" type="ORF">PCOR1329_LOCUS43229</name>
</gene>
<keyword evidence="2" id="KW-1185">Reference proteome</keyword>
<accession>A0ABN9TXS9</accession>
<evidence type="ECO:0000313" key="1">
    <source>
        <dbReference type="EMBL" id="CAK0850952.1"/>
    </source>
</evidence>
<dbReference type="EMBL" id="CAUYUJ010015193">
    <property type="protein sequence ID" value="CAK0850952.1"/>
    <property type="molecule type" value="Genomic_DNA"/>
</dbReference>
<reference evidence="1" key="1">
    <citation type="submission" date="2023-10" db="EMBL/GenBank/DDBJ databases">
        <authorList>
            <person name="Chen Y."/>
            <person name="Shah S."/>
            <person name="Dougan E. K."/>
            <person name="Thang M."/>
            <person name="Chan C."/>
        </authorList>
    </citation>
    <scope>NUCLEOTIDE SEQUENCE [LARGE SCALE GENOMIC DNA]</scope>
</reference>
<comment type="caution">
    <text evidence="1">The sequence shown here is derived from an EMBL/GenBank/DDBJ whole genome shotgun (WGS) entry which is preliminary data.</text>
</comment>
<dbReference type="Proteomes" id="UP001189429">
    <property type="component" value="Unassembled WGS sequence"/>
</dbReference>
<protein>
    <submittedName>
        <fullName evidence="1">Uncharacterized protein</fullName>
    </submittedName>
</protein>
<name>A0ABN9TXS9_9DINO</name>